<dbReference type="SMART" id="SM00966">
    <property type="entry name" value="SpoVT_AbrB"/>
    <property type="match status" value="1"/>
</dbReference>
<dbReference type="GO" id="GO:0003677">
    <property type="term" value="F:DNA binding"/>
    <property type="evidence" value="ECO:0007669"/>
    <property type="project" value="InterPro"/>
</dbReference>
<sequence>MSKVKEKFQITIPEDVRNIFPIKVGEYVSVETEETYIKVKPMVIEEKFSEKELKYLEEIFRKERRKAKIMNQKEFDAYLEKL</sequence>
<dbReference type="Proteomes" id="UP000230392">
    <property type="component" value="Unassembled WGS sequence"/>
</dbReference>
<protein>
    <recommendedName>
        <fullName evidence="1">SpoVT-AbrB domain-containing protein</fullName>
    </recommendedName>
</protein>
<name>A0A2G9Y875_9BACT</name>
<evidence type="ECO:0000313" key="2">
    <source>
        <dbReference type="EMBL" id="PIP15449.1"/>
    </source>
</evidence>
<evidence type="ECO:0000259" key="1">
    <source>
        <dbReference type="SMART" id="SM00966"/>
    </source>
</evidence>
<feature type="domain" description="SpoVT-AbrB" evidence="1">
    <location>
        <begin position="2"/>
        <end position="47"/>
    </location>
</feature>
<accession>A0A2G9Y875</accession>
<reference evidence="2 3" key="1">
    <citation type="submission" date="2017-09" db="EMBL/GenBank/DDBJ databases">
        <title>Depth-based differentiation of microbial function through sediment-hosted aquifers and enrichment of novel symbionts in the deep terrestrial subsurface.</title>
        <authorList>
            <person name="Probst A.J."/>
            <person name="Ladd B."/>
            <person name="Jarett J.K."/>
            <person name="Geller-Mcgrath D.E."/>
            <person name="Sieber C.M."/>
            <person name="Emerson J.B."/>
            <person name="Anantharaman K."/>
            <person name="Thomas B.C."/>
            <person name="Malmstrom R."/>
            <person name="Stieglmeier M."/>
            <person name="Klingl A."/>
            <person name="Woyke T."/>
            <person name="Ryan C.M."/>
            <person name="Banfield J.F."/>
        </authorList>
    </citation>
    <scope>NUCLEOTIDE SEQUENCE [LARGE SCALE GENOMIC DNA]</scope>
    <source>
        <strain evidence="2">CG23_combo_of_CG06-09_8_20_14_all_48_7</strain>
    </source>
</reference>
<proteinExistence type="predicted"/>
<dbReference type="InterPro" id="IPR007159">
    <property type="entry name" value="SpoVT-AbrB_dom"/>
</dbReference>
<dbReference type="AlphaFoldDB" id="A0A2G9Y875"/>
<dbReference type="InterPro" id="IPR037914">
    <property type="entry name" value="SpoVT-AbrB_sf"/>
</dbReference>
<dbReference type="SUPFAM" id="SSF89447">
    <property type="entry name" value="AbrB/MazE/MraZ-like"/>
    <property type="match status" value="1"/>
</dbReference>
<comment type="caution">
    <text evidence="2">The sequence shown here is derived from an EMBL/GenBank/DDBJ whole genome shotgun (WGS) entry which is preliminary data.</text>
</comment>
<gene>
    <name evidence="2" type="ORF">COX46_05875</name>
</gene>
<dbReference type="Gene3D" id="2.10.260.10">
    <property type="match status" value="1"/>
</dbReference>
<evidence type="ECO:0000313" key="3">
    <source>
        <dbReference type="Proteomes" id="UP000230392"/>
    </source>
</evidence>
<organism evidence="2 3">
    <name type="scientific">bacterium (Candidatus Ratteibacteria) CG23_combo_of_CG06-09_8_20_14_all_48_7</name>
    <dbReference type="NCBI Taxonomy" id="2014292"/>
    <lineage>
        <taxon>Bacteria</taxon>
        <taxon>Candidatus Ratteibacteria</taxon>
    </lineage>
</organism>
<dbReference type="EMBL" id="PCRF01000284">
    <property type="protein sequence ID" value="PIP15449.1"/>
    <property type="molecule type" value="Genomic_DNA"/>
</dbReference>
<dbReference type="NCBIfam" id="TIGR01439">
    <property type="entry name" value="lp_hng_hel_AbrB"/>
    <property type="match status" value="1"/>
</dbReference>